<dbReference type="AlphaFoldDB" id="A0AAN6P6C1"/>
<comment type="caution">
    <text evidence="2">The sequence shown here is derived from an EMBL/GenBank/DDBJ whole genome shotgun (WGS) entry which is preliminary data.</text>
</comment>
<protein>
    <submittedName>
        <fullName evidence="2">Uncharacterized protein</fullName>
    </submittedName>
</protein>
<proteinExistence type="predicted"/>
<evidence type="ECO:0000313" key="3">
    <source>
        <dbReference type="Proteomes" id="UP001303115"/>
    </source>
</evidence>
<dbReference type="Proteomes" id="UP001303115">
    <property type="component" value="Unassembled WGS sequence"/>
</dbReference>
<evidence type="ECO:0000313" key="2">
    <source>
        <dbReference type="EMBL" id="KAK4031612.1"/>
    </source>
</evidence>
<organism evidence="2 3">
    <name type="scientific">Parachaetomium inaequale</name>
    <dbReference type="NCBI Taxonomy" id="2588326"/>
    <lineage>
        <taxon>Eukaryota</taxon>
        <taxon>Fungi</taxon>
        <taxon>Dikarya</taxon>
        <taxon>Ascomycota</taxon>
        <taxon>Pezizomycotina</taxon>
        <taxon>Sordariomycetes</taxon>
        <taxon>Sordariomycetidae</taxon>
        <taxon>Sordariales</taxon>
        <taxon>Chaetomiaceae</taxon>
        <taxon>Parachaetomium</taxon>
    </lineage>
</organism>
<name>A0AAN6P6C1_9PEZI</name>
<sequence length="258" mass="27554">MATQPTICRDHRSAVTAKSVAAHINSSHRHLAVRFRQSIVEEASALRHSGSLAADSDGKKCVQCRHIRRTKKDIQKHCRSEHGWVNLRGRGGGRKPGAAPAGGALQRFFEVVPLPAGEGQVQGESGSESGSMEEAIRAEFEAAARAIKEKDEAAAALIGEITTTQRPAPEKEREEASGDVDGAGGREADDKARSEAALAVVLLAVERVIWRAQKASQVEVVGSAAVNYIEQREAGGETNEKPFNAGQKGVTMVKYSIV</sequence>
<gene>
    <name evidence="2" type="ORF">C8A01DRAFT_51362</name>
</gene>
<dbReference type="EMBL" id="MU854747">
    <property type="protein sequence ID" value="KAK4031612.1"/>
    <property type="molecule type" value="Genomic_DNA"/>
</dbReference>
<keyword evidence="3" id="KW-1185">Reference proteome</keyword>
<feature type="region of interest" description="Disordered" evidence="1">
    <location>
        <begin position="160"/>
        <end position="190"/>
    </location>
</feature>
<evidence type="ECO:0000256" key="1">
    <source>
        <dbReference type="SAM" id="MobiDB-lite"/>
    </source>
</evidence>
<reference evidence="3" key="1">
    <citation type="journal article" date="2023" name="Mol. Phylogenet. Evol.">
        <title>Genome-scale phylogeny and comparative genomics of the fungal order Sordariales.</title>
        <authorList>
            <person name="Hensen N."/>
            <person name="Bonometti L."/>
            <person name="Westerberg I."/>
            <person name="Brannstrom I.O."/>
            <person name="Guillou S."/>
            <person name="Cros-Aarteil S."/>
            <person name="Calhoun S."/>
            <person name="Haridas S."/>
            <person name="Kuo A."/>
            <person name="Mondo S."/>
            <person name="Pangilinan J."/>
            <person name="Riley R."/>
            <person name="LaButti K."/>
            <person name="Andreopoulos B."/>
            <person name="Lipzen A."/>
            <person name="Chen C."/>
            <person name="Yan M."/>
            <person name="Daum C."/>
            <person name="Ng V."/>
            <person name="Clum A."/>
            <person name="Steindorff A."/>
            <person name="Ohm R.A."/>
            <person name="Martin F."/>
            <person name="Silar P."/>
            <person name="Natvig D.O."/>
            <person name="Lalanne C."/>
            <person name="Gautier V."/>
            <person name="Ament-Velasquez S.L."/>
            <person name="Kruys A."/>
            <person name="Hutchinson M.I."/>
            <person name="Powell A.J."/>
            <person name="Barry K."/>
            <person name="Miller A.N."/>
            <person name="Grigoriev I.V."/>
            <person name="Debuchy R."/>
            <person name="Gladieux P."/>
            <person name="Hiltunen Thoren M."/>
            <person name="Johannesson H."/>
        </authorList>
    </citation>
    <scope>NUCLEOTIDE SEQUENCE [LARGE SCALE GENOMIC DNA]</scope>
    <source>
        <strain evidence="3">CBS 284.82</strain>
    </source>
</reference>
<accession>A0AAN6P6C1</accession>